<dbReference type="GO" id="GO:0000139">
    <property type="term" value="C:Golgi membrane"/>
    <property type="evidence" value="ECO:0007669"/>
    <property type="project" value="TreeGrafter"/>
</dbReference>
<evidence type="ECO:0000313" key="13">
    <source>
        <dbReference type="EMBL" id="KFM23648.1"/>
    </source>
</evidence>
<dbReference type="GO" id="GO:0005615">
    <property type="term" value="C:extracellular space"/>
    <property type="evidence" value="ECO:0007669"/>
    <property type="project" value="TreeGrafter"/>
</dbReference>
<gene>
    <name evidence="14" type="ORF">APUTEX25_001224</name>
    <name evidence="13" type="ORF">F751_2907</name>
    <name evidence="12" type="ORF">g.101174</name>
</gene>
<dbReference type="EMBL" id="KL662095">
    <property type="protein sequence ID" value="KFM23648.1"/>
    <property type="molecule type" value="Genomic_DNA"/>
</dbReference>
<evidence type="ECO:0000313" key="16">
    <source>
        <dbReference type="Proteomes" id="UP000279271"/>
    </source>
</evidence>
<dbReference type="CDD" id="cd02961">
    <property type="entry name" value="PDI_a_family"/>
    <property type="match status" value="1"/>
</dbReference>
<evidence type="ECO:0000313" key="12">
    <source>
        <dbReference type="EMBL" id="JAT70434.1"/>
    </source>
</evidence>
<dbReference type="GeneID" id="23614298"/>
<dbReference type="InterPro" id="IPR036774">
    <property type="entry name" value="ERV/ALR_sulphydryl_oxid_sf"/>
</dbReference>
<dbReference type="PROSITE" id="PS51352">
    <property type="entry name" value="THIOREDOXIN_2"/>
    <property type="match status" value="1"/>
</dbReference>
<dbReference type="EC" id="1.8.3.2" evidence="8"/>
<evidence type="ECO:0000313" key="15">
    <source>
        <dbReference type="Proteomes" id="UP000028924"/>
    </source>
</evidence>
<dbReference type="STRING" id="3075.A0A087SD44"/>
<dbReference type="EMBL" id="QOKY01000215">
    <property type="protein sequence ID" value="RMZ52030.1"/>
    <property type="molecule type" value="Genomic_DNA"/>
</dbReference>
<keyword evidence="4 8" id="KW-0274">FAD</keyword>
<protein>
    <recommendedName>
        <fullName evidence="8">Sulfhydryl oxidase</fullName>
        <ecNumber evidence="8">1.8.3.2</ecNumber>
    </recommendedName>
</protein>
<comment type="cofactor">
    <cofactor evidence="1 8">
        <name>FAD</name>
        <dbReference type="ChEBI" id="CHEBI:57692"/>
    </cofactor>
</comment>
<evidence type="ECO:0000256" key="6">
    <source>
        <dbReference type="ARBA" id="ARBA00023157"/>
    </source>
</evidence>
<keyword evidence="3 9" id="KW-0732">Signal</keyword>
<evidence type="ECO:0000256" key="4">
    <source>
        <dbReference type="ARBA" id="ARBA00022827"/>
    </source>
</evidence>
<keyword evidence="8" id="KW-0812">Transmembrane</keyword>
<accession>A0A087SD44</accession>
<evidence type="ECO:0000256" key="7">
    <source>
        <dbReference type="ARBA" id="ARBA00023180"/>
    </source>
</evidence>
<dbReference type="SUPFAM" id="SSF69000">
    <property type="entry name" value="FAD-dependent thiol oxidase"/>
    <property type="match status" value="1"/>
</dbReference>
<evidence type="ECO:0000256" key="1">
    <source>
        <dbReference type="ARBA" id="ARBA00001974"/>
    </source>
</evidence>
<dbReference type="InterPro" id="IPR039798">
    <property type="entry name" value="Sulfhydryl_oxidase"/>
</dbReference>
<reference evidence="13 15" key="1">
    <citation type="journal article" date="2014" name="BMC Genomics">
        <title>Oil accumulation mechanisms of the oleaginous microalga Chlorella protothecoides revealed through its genome, transcriptomes, and proteomes.</title>
        <authorList>
            <person name="Gao C."/>
            <person name="Wang Y."/>
            <person name="Shen Y."/>
            <person name="Yan D."/>
            <person name="He X."/>
            <person name="Dai J."/>
            <person name="Wu Q."/>
        </authorList>
    </citation>
    <scope>NUCLEOTIDE SEQUENCE [LARGE SCALE GENOMIC DNA]</scope>
    <source>
        <strain evidence="13 15">0710</strain>
    </source>
</reference>
<reference evidence="14" key="5">
    <citation type="submission" date="2018-11" db="EMBL/GenBank/DDBJ databases">
        <title>Characterization of plant carbon substrate utilization by Auxenochlorella protothecoides.</title>
        <authorList>
            <person name="Vogler B.W."/>
            <person name="Starkenburg S.R."/>
            <person name="Sudasinghe N."/>
            <person name="Schambach J.Y."/>
            <person name="Rollin J.A."/>
            <person name="Pattathil S."/>
            <person name="Barry A.N."/>
        </authorList>
    </citation>
    <scope>NUCLEOTIDE SEQUENCE [LARGE SCALE GENOMIC DNA]</scope>
    <source>
        <strain evidence="14">UTEX 25</strain>
    </source>
</reference>
<keyword evidence="2 8" id="KW-0285">Flavoprotein</keyword>
<feature type="transmembrane region" description="Helical" evidence="8">
    <location>
        <begin position="435"/>
        <end position="457"/>
    </location>
</feature>
<dbReference type="Gene3D" id="1.20.120.310">
    <property type="entry name" value="ERV/ALR sulfhydryl oxidase domain"/>
    <property type="match status" value="1"/>
</dbReference>
<evidence type="ECO:0000256" key="8">
    <source>
        <dbReference type="RuleBase" id="RU371123"/>
    </source>
</evidence>
<organism evidence="13 15">
    <name type="scientific">Auxenochlorella protothecoides</name>
    <name type="common">Green microalga</name>
    <name type="synonym">Chlorella protothecoides</name>
    <dbReference type="NCBI Taxonomy" id="3075"/>
    <lineage>
        <taxon>Eukaryota</taxon>
        <taxon>Viridiplantae</taxon>
        <taxon>Chlorophyta</taxon>
        <taxon>core chlorophytes</taxon>
        <taxon>Trebouxiophyceae</taxon>
        <taxon>Chlorellales</taxon>
        <taxon>Chlorellaceae</taxon>
        <taxon>Auxenochlorella</taxon>
    </lineage>
</organism>
<dbReference type="EMBL" id="GDKF01008188">
    <property type="protein sequence ID" value="JAT70434.1"/>
    <property type="molecule type" value="Transcribed_RNA"/>
</dbReference>
<reference evidence="14" key="4">
    <citation type="submission" date="2018-10" db="EMBL/GenBank/DDBJ databases">
        <authorList>
            <person name="Hovde B."/>
            <person name="Zhang X."/>
        </authorList>
    </citation>
    <scope>NUCLEOTIDE SEQUENCE [LARGE SCALE GENOMIC DNA]</scope>
    <source>
        <strain evidence="14">UTEX 25</strain>
    </source>
</reference>
<comment type="catalytic activity">
    <reaction evidence="8">
        <text>2 R'C(R)SH + O2 = R'C(R)S-S(R)CR' + H2O2</text>
        <dbReference type="Rhea" id="RHEA:17357"/>
        <dbReference type="ChEBI" id="CHEBI:15379"/>
        <dbReference type="ChEBI" id="CHEBI:16240"/>
        <dbReference type="ChEBI" id="CHEBI:16520"/>
        <dbReference type="ChEBI" id="CHEBI:17412"/>
        <dbReference type="EC" id="1.8.3.2"/>
    </reaction>
</comment>
<dbReference type="eggNOG" id="KOG1731">
    <property type="taxonomic scope" value="Eukaryota"/>
</dbReference>
<keyword evidence="8" id="KW-1133">Transmembrane helix</keyword>
<keyword evidence="7" id="KW-0325">Glycoprotein</keyword>
<dbReference type="SUPFAM" id="SSF52833">
    <property type="entry name" value="Thioredoxin-like"/>
    <property type="match status" value="1"/>
</dbReference>
<dbReference type="PANTHER" id="PTHR22897:SF8">
    <property type="entry name" value="SULFHYDRYL OXIDASE"/>
    <property type="match status" value="1"/>
</dbReference>
<dbReference type="Pfam" id="PF04777">
    <property type="entry name" value="Evr1_Alr"/>
    <property type="match status" value="1"/>
</dbReference>
<evidence type="ECO:0000313" key="14">
    <source>
        <dbReference type="EMBL" id="RMZ52030.1"/>
    </source>
</evidence>
<reference evidence="12" key="2">
    <citation type="submission" date="2015-08" db="EMBL/GenBank/DDBJ databases">
        <authorList>
            <person name="Babu N.S."/>
            <person name="Beckwith C.J."/>
            <person name="Beseler K.G."/>
            <person name="Brison A."/>
            <person name="Carone J.V."/>
            <person name="Caskin T.P."/>
            <person name="Diamond M."/>
            <person name="Durham M.E."/>
            <person name="Foxe J.M."/>
            <person name="Go M."/>
            <person name="Henderson B.A."/>
            <person name="Jones I.B."/>
            <person name="McGettigan J.A."/>
            <person name="Micheletti S.J."/>
            <person name="Nasrallah M.E."/>
            <person name="Ortiz D."/>
            <person name="Piller C.R."/>
            <person name="Privatt S.R."/>
            <person name="Schneider S.L."/>
            <person name="Sharp S."/>
            <person name="Smith T.C."/>
            <person name="Stanton J.D."/>
            <person name="Ullery H.E."/>
            <person name="Wilson R.J."/>
            <person name="Serrano M.G."/>
            <person name="Buck G."/>
            <person name="Lee V."/>
            <person name="Wang Y."/>
            <person name="Carvalho R."/>
            <person name="Voegtly L."/>
            <person name="Shi R."/>
            <person name="Duckworth R."/>
            <person name="Johnson A."/>
            <person name="Loviza R."/>
            <person name="Walstead R."/>
            <person name="Shah Z."/>
            <person name="Kiflezghi M."/>
            <person name="Wade K."/>
            <person name="Ball S.L."/>
            <person name="Bradley K.W."/>
            <person name="Asai D.J."/>
            <person name="Bowman C.A."/>
            <person name="Russell D.A."/>
            <person name="Pope W.H."/>
            <person name="Jacobs-Sera D."/>
            <person name="Hendrix R.W."/>
            <person name="Hatfull G.F."/>
        </authorList>
    </citation>
    <scope>NUCLEOTIDE SEQUENCE</scope>
</reference>
<feature type="chain" id="PRO_5014218779" description="Sulfhydryl oxidase" evidence="9">
    <location>
        <begin position="25"/>
        <end position="467"/>
    </location>
</feature>
<dbReference type="PROSITE" id="PS51324">
    <property type="entry name" value="ERV_ALR"/>
    <property type="match status" value="1"/>
</dbReference>
<keyword evidence="5 8" id="KW-0560">Oxidoreductase</keyword>
<dbReference type="GO" id="GO:0006457">
    <property type="term" value="P:protein folding"/>
    <property type="evidence" value="ECO:0007669"/>
    <property type="project" value="TreeGrafter"/>
</dbReference>
<evidence type="ECO:0000256" key="5">
    <source>
        <dbReference type="ARBA" id="ARBA00023002"/>
    </source>
</evidence>
<name>A0A087SD44_AUXPR</name>
<dbReference type="InterPro" id="IPR036249">
    <property type="entry name" value="Thioredoxin-like_sf"/>
</dbReference>
<keyword evidence="15" id="KW-1185">Reference proteome</keyword>
<dbReference type="InterPro" id="IPR017905">
    <property type="entry name" value="ERV/ALR_sulphydryl_oxidase"/>
</dbReference>
<evidence type="ECO:0000256" key="9">
    <source>
        <dbReference type="SAM" id="SignalP"/>
    </source>
</evidence>
<evidence type="ECO:0000259" key="11">
    <source>
        <dbReference type="PROSITE" id="PS51352"/>
    </source>
</evidence>
<evidence type="ECO:0000256" key="3">
    <source>
        <dbReference type="ARBA" id="ARBA00022729"/>
    </source>
</evidence>
<evidence type="ECO:0000259" key="10">
    <source>
        <dbReference type="PROSITE" id="PS51324"/>
    </source>
</evidence>
<dbReference type="Proteomes" id="UP000028924">
    <property type="component" value="Unassembled WGS sequence"/>
</dbReference>
<keyword evidence="6" id="KW-1015">Disulfide bond</keyword>
<dbReference type="Pfam" id="PF00085">
    <property type="entry name" value="Thioredoxin"/>
    <property type="match status" value="1"/>
</dbReference>
<feature type="domain" description="ERV/ALR sulfhydryl oxidase" evidence="10">
    <location>
        <begin position="272"/>
        <end position="375"/>
    </location>
</feature>
<dbReference type="RefSeq" id="XP_011396522.1">
    <property type="nucleotide sequence ID" value="XM_011398220.1"/>
</dbReference>
<proteinExistence type="predicted"/>
<evidence type="ECO:0000256" key="2">
    <source>
        <dbReference type="ARBA" id="ARBA00022630"/>
    </source>
</evidence>
<feature type="domain" description="Thioredoxin" evidence="11">
    <location>
        <begin position="14"/>
        <end position="143"/>
    </location>
</feature>
<feature type="signal peptide" evidence="9">
    <location>
        <begin position="1"/>
        <end position="24"/>
    </location>
</feature>
<sequence length="467" mass="49798">MGLALAWACLGLVLCSGQLLPAQAAEAFPGLEEWNNKTILPSLRALKDDQWVLLELYAHWCPACQKFQPIYQDLAAHFQKDPGLVVARVDCAEYKDVCAKYEVRGYPTLLLGRAGKVAAHDAAALTKIAAVRILDNIVKELKGVMDASKEASALGRKAGGEGAGQGSEALRILPAPATASLNDVEGATMESWRVVTDAPAVLTGADARQALADWLALLARTHPSLLCQAGAAAISTQLDTLWPGDQEEPLPGLLQLDMCPGSEFKAYRTCGSAAGAKGDGFTCGLWQLLHTTSVRIADAPRAGANWLVAVRGFVRHFFLCSECSDHFVKMTTDAAAARVASRRDAVLWLWRAHNRASLRLAVEEDGGGGRRHEQWPTSLLCTRCKVEDSDPTEGWVEEEVFAFLMTYFGAQGAAQTPQTSSRSAQLGKAGAGNGWGAAALIFLAVAVALAAVTKGVAQYSPVKVRAF</sequence>
<dbReference type="Gene3D" id="3.40.30.10">
    <property type="entry name" value="Glutaredoxin"/>
    <property type="match status" value="1"/>
</dbReference>
<reference evidence="16" key="3">
    <citation type="journal article" date="2018" name="Algal Res.">
        <title>Characterization of plant carbon substrate utilization by Auxenochlorella protothecoides.</title>
        <authorList>
            <person name="Vogler B.W."/>
            <person name="Starkenburg S.R."/>
            <person name="Sudasinghe N."/>
            <person name="Schambach J.Y."/>
            <person name="Rollin J.A."/>
            <person name="Pattathil S."/>
            <person name="Barry A.N."/>
        </authorList>
    </citation>
    <scope>NUCLEOTIDE SEQUENCE [LARGE SCALE GENOMIC DNA]</scope>
    <source>
        <strain evidence="16">UTEX 25</strain>
    </source>
</reference>
<dbReference type="InterPro" id="IPR017937">
    <property type="entry name" value="Thioredoxin_CS"/>
</dbReference>
<dbReference type="GO" id="GO:0003756">
    <property type="term" value="F:protein disulfide isomerase activity"/>
    <property type="evidence" value="ECO:0007669"/>
    <property type="project" value="TreeGrafter"/>
</dbReference>
<dbReference type="KEGG" id="apro:F751_2907"/>
<dbReference type="AlphaFoldDB" id="A0A087SD44"/>
<dbReference type="PROSITE" id="PS00194">
    <property type="entry name" value="THIOREDOXIN_1"/>
    <property type="match status" value="1"/>
</dbReference>
<dbReference type="GO" id="GO:0016971">
    <property type="term" value="F:flavin-dependent sulfhydryl oxidase activity"/>
    <property type="evidence" value="ECO:0007669"/>
    <property type="project" value="InterPro"/>
</dbReference>
<dbReference type="InterPro" id="IPR013766">
    <property type="entry name" value="Thioredoxin_domain"/>
</dbReference>
<dbReference type="PANTHER" id="PTHR22897">
    <property type="entry name" value="QUIESCIN Q6-RELATED SULFHYDRYL OXIDASE"/>
    <property type="match status" value="1"/>
</dbReference>
<dbReference type="Proteomes" id="UP000279271">
    <property type="component" value="Unassembled WGS sequence"/>
</dbReference>
<keyword evidence="8" id="KW-0472">Membrane</keyword>
<dbReference type="OrthoDB" id="59470at2759"/>